<keyword evidence="2" id="KW-0808">Transferase</keyword>
<dbReference type="InterPro" id="IPR056935">
    <property type="entry name" value="Rv0428c-like_C"/>
</dbReference>
<dbReference type="EMBL" id="JACBZH010000001">
    <property type="protein sequence ID" value="NYH89363.1"/>
    <property type="molecule type" value="Genomic_DNA"/>
</dbReference>
<evidence type="ECO:0000313" key="3">
    <source>
        <dbReference type="Proteomes" id="UP000579605"/>
    </source>
</evidence>
<dbReference type="AlphaFoldDB" id="A0A852ZAJ6"/>
<evidence type="ECO:0000313" key="2">
    <source>
        <dbReference type="EMBL" id="NYH89363.1"/>
    </source>
</evidence>
<proteinExistence type="predicted"/>
<dbReference type="PROSITE" id="PS51186">
    <property type="entry name" value="GNAT"/>
    <property type="match status" value="1"/>
</dbReference>
<dbReference type="InterPro" id="IPR000182">
    <property type="entry name" value="GNAT_dom"/>
</dbReference>
<dbReference type="Proteomes" id="UP000579605">
    <property type="component" value="Unassembled WGS sequence"/>
</dbReference>
<evidence type="ECO:0000259" key="1">
    <source>
        <dbReference type="PROSITE" id="PS51186"/>
    </source>
</evidence>
<dbReference type="Gene3D" id="3.40.630.30">
    <property type="match status" value="1"/>
</dbReference>
<comment type="caution">
    <text evidence="2">The sequence shown here is derived from an EMBL/GenBank/DDBJ whole genome shotgun (WGS) entry which is preliminary data.</text>
</comment>
<accession>A0A852ZAJ6</accession>
<dbReference type="SUPFAM" id="SSF55729">
    <property type="entry name" value="Acyl-CoA N-acyltransferases (Nat)"/>
    <property type="match status" value="1"/>
</dbReference>
<reference evidence="2 3" key="1">
    <citation type="submission" date="2020-07" db="EMBL/GenBank/DDBJ databases">
        <title>Sequencing the genomes of 1000 actinobacteria strains.</title>
        <authorList>
            <person name="Klenk H.-P."/>
        </authorList>
    </citation>
    <scope>NUCLEOTIDE SEQUENCE [LARGE SCALE GENOMIC DNA]</scope>
    <source>
        <strain evidence="2 3">DSM 18448</strain>
    </source>
</reference>
<organism evidence="2 3">
    <name type="scientific">Actinopolymorpha rutila</name>
    <dbReference type="NCBI Taxonomy" id="446787"/>
    <lineage>
        <taxon>Bacteria</taxon>
        <taxon>Bacillati</taxon>
        <taxon>Actinomycetota</taxon>
        <taxon>Actinomycetes</taxon>
        <taxon>Propionibacteriales</taxon>
        <taxon>Actinopolymorphaceae</taxon>
        <taxon>Actinopolymorpha</taxon>
    </lineage>
</organism>
<dbReference type="InterPro" id="IPR016181">
    <property type="entry name" value="Acyl_CoA_acyltransferase"/>
</dbReference>
<protein>
    <submittedName>
        <fullName evidence="2">GNAT superfamily N-acetyltransferase</fullName>
    </submittedName>
</protein>
<feature type="domain" description="N-acetyltransferase" evidence="1">
    <location>
        <begin position="123"/>
        <end position="260"/>
    </location>
</feature>
<dbReference type="RefSeq" id="WP_179787106.1">
    <property type="nucleotide sequence ID" value="NZ_BAAARR010000008.1"/>
</dbReference>
<name>A0A852ZAJ6_9ACTN</name>
<dbReference type="GO" id="GO:0016747">
    <property type="term" value="F:acyltransferase activity, transferring groups other than amino-acyl groups"/>
    <property type="evidence" value="ECO:0007669"/>
    <property type="project" value="InterPro"/>
</dbReference>
<dbReference type="CDD" id="cd04301">
    <property type="entry name" value="NAT_SF"/>
    <property type="match status" value="1"/>
</dbReference>
<keyword evidence="3" id="KW-1185">Reference proteome</keyword>
<dbReference type="Pfam" id="PF24553">
    <property type="entry name" value="Rv0428c_C"/>
    <property type="match status" value="1"/>
</dbReference>
<sequence>MTAGEPTRPDLPVNARLWAAHADAWQAMGRIRVGGGGGAALLPGCSVMASGLPYPQWNNGDVTDPALFDLEQVRAWYAPRGVPWGVRVPAGTPWPYGRWLFRKRCMALTPSAYVRTAARPPGLVNTPAGPGEAELFATVDAAAFGDPVEPNLAWVRPQLGANGFRSVLARLGGEPVGVATGIRTSGPGGESVGVFGVGVQPRARRRGIGAALTADILDWGFGGGATLAHLNPETEEAARLYPRLGFTEVAGLDVYVGLDG</sequence>
<gene>
    <name evidence="2" type="ORF">F4554_002001</name>
</gene>